<keyword evidence="4 8" id="KW-0812">Transmembrane</keyword>
<comment type="caution">
    <text evidence="10">The sequence shown here is derived from an EMBL/GenBank/DDBJ whole genome shotgun (WGS) entry which is preliminary data.</text>
</comment>
<evidence type="ECO:0000256" key="4">
    <source>
        <dbReference type="ARBA" id="ARBA00022692"/>
    </source>
</evidence>
<evidence type="ECO:0000256" key="3">
    <source>
        <dbReference type="ARBA" id="ARBA00022452"/>
    </source>
</evidence>
<keyword evidence="11" id="KW-1185">Reference proteome</keyword>
<dbReference type="InterPro" id="IPR037066">
    <property type="entry name" value="Plug_dom_sf"/>
</dbReference>
<comment type="subcellular location">
    <subcellularLocation>
        <location evidence="1 8">Cell outer membrane</location>
        <topology evidence="1 8">Multi-pass membrane protein</topology>
    </subcellularLocation>
</comment>
<dbReference type="PANTHER" id="PTHR30069">
    <property type="entry name" value="TONB-DEPENDENT OUTER MEMBRANE RECEPTOR"/>
    <property type="match status" value="1"/>
</dbReference>
<evidence type="ECO:0000256" key="5">
    <source>
        <dbReference type="ARBA" id="ARBA00022729"/>
    </source>
</evidence>
<dbReference type="EMBL" id="JAPDPJ010000099">
    <property type="protein sequence ID" value="MCW3789318.1"/>
    <property type="molecule type" value="Genomic_DNA"/>
</dbReference>
<dbReference type="Gene3D" id="2.170.130.10">
    <property type="entry name" value="TonB-dependent receptor, plug domain"/>
    <property type="match status" value="1"/>
</dbReference>
<accession>A0AAE3SIJ9</accession>
<sequence length="674" mass="76592">MIVRIGLLITLLFFVVNTLSAQLSVIDTTESIIMKEVRVRAPLLIENVHEWPGGYVKMDSLTIQSGSGYVLSEQLNTIPGVFMQQGTLSTNRITIRGIGSRTPYNSNRIKAYWGDIPITDGDGVTAIEDIGLNDISDIQVLKGPASALYGAGLGGVVLISPHQLKNSSKNIVYKSEYSRYNTFLNQINLNLLQNKSSSVNLNASYLNSDGYRENSNYERHNVTLNASHQQGKSNFKLFYHYSRLYGQIPSSLDSLNFYDTPQKATFTWVQIKGYEKSYQHILSGRWAFPISKRMAHSVNLFYRISNLNELRPFNRLHEGKNSIGLRDKLVYKKDKIRAILGVELLHERNSVKYFSVDEEDYGSPTNANKLIRYYANVFSVFESRIIPDLLMQASLNLNKTGYRSIADDENFSFDWIASPRLGFNYTVGKQHNILGSIGHGFSQPSFEESLMPDGSFNHLVKPEQGIGIEVGYRYASMNNKLNLDLTLYQLQMKNLLVTKRESEDIFYGVNAGKTKHYGMEASLMYNAFRTEAYSLNMRVNYFTSQNEFVDFVDDGQDQKGNQLPGIPNHILSYQITSTYKAWTVNLSYKNIGKQYLTDDNTKMYNGYQKLDGKLNYKLEILNVEGNVYMGCNNIFNEHYASMVLINASSFGNNKPRYYYPALPTHVYGGITLKF</sequence>
<keyword evidence="7 8" id="KW-0998">Cell outer membrane</keyword>
<name>A0AAE3SIJ9_9BACT</name>
<dbReference type="InterPro" id="IPR039426">
    <property type="entry name" value="TonB-dep_rcpt-like"/>
</dbReference>
<organism evidence="10 11">
    <name type="scientific">Plebeiibacterium sediminum</name>
    <dbReference type="NCBI Taxonomy" id="2992112"/>
    <lineage>
        <taxon>Bacteria</taxon>
        <taxon>Pseudomonadati</taxon>
        <taxon>Bacteroidota</taxon>
        <taxon>Bacteroidia</taxon>
        <taxon>Marinilabiliales</taxon>
        <taxon>Marinilabiliaceae</taxon>
        <taxon>Plebeiibacterium</taxon>
    </lineage>
</organism>
<evidence type="ECO:0000256" key="1">
    <source>
        <dbReference type="ARBA" id="ARBA00004571"/>
    </source>
</evidence>
<protein>
    <submittedName>
        <fullName evidence="10">TonB-dependent receptor plug domain-containing protein</fullName>
    </submittedName>
</protein>
<dbReference type="Gene3D" id="2.40.170.20">
    <property type="entry name" value="TonB-dependent receptor, beta-barrel domain"/>
    <property type="match status" value="1"/>
</dbReference>
<evidence type="ECO:0000256" key="7">
    <source>
        <dbReference type="ARBA" id="ARBA00023237"/>
    </source>
</evidence>
<evidence type="ECO:0000259" key="9">
    <source>
        <dbReference type="Pfam" id="PF07715"/>
    </source>
</evidence>
<reference evidence="10" key="1">
    <citation type="submission" date="2022-10" db="EMBL/GenBank/DDBJ databases">
        <authorList>
            <person name="Yu W.X."/>
        </authorList>
    </citation>
    <scope>NUCLEOTIDE SEQUENCE</scope>
    <source>
        <strain evidence="10">AAT</strain>
    </source>
</reference>
<keyword evidence="10" id="KW-0675">Receptor</keyword>
<dbReference type="GO" id="GO:0009279">
    <property type="term" value="C:cell outer membrane"/>
    <property type="evidence" value="ECO:0007669"/>
    <property type="project" value="UniProtKB-SubCell"/>
</dbReference>
<keyword evidence="6 8" id="KW-0472">Membrane</keyword>
<evidence type="ECO:0000256" key="2">
    <source>
        <dbReference type="ARBA" id="ARBA00022448"/>
    </source>
</evidence>
<dbReference type="GO" id="GO:0015344">
    <property type="term" value="F:siderophore uptake transmembrane transporter activity"/>
    <property type="evidence" value="ECO:0007669"/>
    <property type="project" value="TreeGrafter"/>
</dbReference>
<evidence type="ECO:0000313" key="10">
    <source>
        <dbReference type="EMBL" id="MCW3789318.1"/>
    </source>
</evidence>
<comment type="similarity">
    <text evidence="8">Belongs to the TonB-dependent receptor family.</text>
</comment>
<keyword evidence="3 8" id="KW-1134">Transmembrane beta strand</keyword>
<dbReference type="Pfam" id="PF07715">
    <property type="entry name" value="Plug"/>
    <property type="match status" value="1"/>
</dbReference>
<dbReference type="GO" id="GO:0044718">
    <property type="term" value="P:siderophore transmembrane transport"/>
    <property type="evidence" value="ECO:0007669"/>
    <property type="project" value="TreeGrafter"/>
</dbReference>
<evidence type="ECO:0000313" key="11">
    <source>
        <dbReference type="Proteomes" id="UP001209229"/>
    </source>
</evidence>
<dbReference type="InterPro" id="IPR012910">
    <property type="entry name" value="Plug_dom"/>
</dbReference>
<evidence type="ECO:0000256" key="8">
    <source>
        <dbReference type="PROSITE-ProRule" id="PRU01360"/>
    </source>
</evidence>
<dbReference type="PANTHER" id="PTHR30069:SF29">
    <property type="entry name" value="HEMOGLOBIN AND HEMOGLOBIN-HAPTOGLOBIN-BINDING PROTEIN 1-RELATED"/>
    <property type="match status" value="1"/>
</dbReference>
<proteinExistence type="inferred from homology"/>
<gene>
    <name evidence="10" type="ORF">OM075_22840</name>
</gene>
<dbReference type="Proteomes" id="UP001209229">
    <property type="component" value="Unassembled WGS sequence"/>
</dbReference>
<dbReference type="SUPFAM" id="SSF56935">
    <property type="entry name" value="Porins"/>
    <property type="match status" value="1"/>
</dbReference>
<feature type="domain" description="TonB-dependent receptor plug" evidence="9">
    <location>
        <begin position="71"/>
        <end position="156"/>
    </location>
</feature>
<dbReference type="InterPro" id="IPR036942">
    <property type="entry name" value="Beta-barrel_TonB_sf"/>
</dbReference>
<dbReference type="AlphaFoldDB" id="A0AAE3SIJ9"/>
<dbReference type="PROSITE" id="PS52016">
    <property type="entry name" value="TONB_DEPENDENT_REC_3"/>
    <property type="match status" value="1"/>
</dbReference>
<evidence type="ECO:0000256" key="6">
    <source>
        <dbReference type="ARBA" id="ARBA00023136"/>
    </source>
</evidence>
<dbReference type="RefSeq" id="WP_301192873.1">
    <property type="nucleotide sequence ID" value="NZ_JAPDPJ010000099.1"/>
</dbReference>
<keyword evidence="5" id="KW-0732">Signal</keyword>
<keyword evidence="2 8" id="KW-0813">Transport</keyword>